<evidence type="ECO:0000313" key="1">
    <source>
        <dbReference type="EMBL" id="JAD47855.1"/>
    </source>
</evidence>
<reference evidence="1" key="1">
    <citation type="submission" date="2014-09" db="EMBL/GenBank/DDBJ databases">
        <authorList>
            <person name="Magalhaes I.L.F."/>
            <person name="Oliveira U."/>
            <person name="Santos F.R."/>
            <person name="Vidigal T.H.D.A."/>
            <person name="Brescovit A.D."/>
            <person name="Santos A.J."/>
        </authorList>
    </citation>
    <scope>NUCLEOTIDE SEQUENCE</scope>
    <source>
        <tissue evidence="1">Shoot tissue taken approximately 20 cm above the soil surface</tissue>
    </source>
</reference>
<dbReference type="AlphaFoldDB" id="A0A0A9AFY5"/>
<protein>
    <submittedName>
        <fullName evidence="1">Uncharacterized protein</fullName>
    </submittedName>
</protein>
<sequence length="51" mass="5962">MCKAQLLVGRIRSYPTAIMVLTQWKQISAVWCTSSSFPLQHQFTPWSMYHC</sequence>
<proteinExistence type="predicted"/>
<reference evidence="1" key="2">
    <citation type="journal article" date="2015" name="Data Brief">
        <title>Shoot transcriptome of the giant reed, Arundo donax.</title>
        <authorList>
            <person name="Barrero R.A."/>
            <person name="Guerrero F.D."/>
            <person name="Moolhuijzen P."/>
            <person name="Goolsby J.A."/>
            <person name="Tidwell J."/>
            <person name="Bellgard S.E."/>
            <person name="Bellgard M.I."/>
        </authorList>
    </citation>
    <scope>NUCLEOTIDE SEQUENCE</scope>
    <source>
        <tissue evidence="1">Shoot tissue taken approximately 20 cm above the soil surface</tissue>
    </source>
</reference>
<name>A0A0A9AFY5_ARUDO</name>
<dbReference type="EMBL" id="GBRH01250040">
    <property type="protein sequence ID" value="JAD47855.1"/>
    <property type="molecule type" value="Transcribed_RNA"/>
</dbReference>
<organism evidence="1">
    <name type="scientific">Arundo donax</name>
    <name type="common">Giant reed</name>
    <name type="synonym">Donax arundinaceus</name>
    <dbReference type="NCBI Taxonomy" id="35708"/>
    <lineage>
        <taxon>Eukaryota</taxon>
        <taxon>Viridiplantae</taxon>
        <taxon>Streptophyta</taxon>
        <taxon>Embryophyta</taxon>
        <taxon>Tracheophyta</taxon>
        <taxon>Spermatophyta</taxon>
        <taxon>Magnoliopsida</taxon>
        <taxon>Liliopsida</taxon>
        <taxon>Poales</taxon>
        <taxon>Poaceae</taxon>
        <taxon>PACMAD clade</taxon>
        <taxon>Arundinoideae</taxon>
        <taxon>Arundineae</taxon>
        <taxon>Arundo</taxon>
    </lineage>
</organism>
<accession>A0A0A9AFY5</accession>